<dbReference type="RefSeq" id="WP_147123739.1">
    <property type="nucleotide sequence ID" value="NZ_VOPY01000004.1"/>
</dbReference>
<evidence type="ECO:0000313" key="1">
    <source>
        <dbReference type="EMBL" id="TXC67779.1"/>
    </source>
</evidence>
<comment type="caution">
    <text evidence="1">The sequence shown here is derived from an EMBL/GenBank/DDBJ whole genome shotgun (WGS) entry which is preliminary data.</text>
</comment>
<evidence type="ECO:0008006" key="3">
    <source>
        <dbReference type="Google" id="ProtNLM"/>
    </source>
</evidence>
<gene>
    <name evidence="1" type="ORF">FSZ31_12460</name>
</gene>
<dbReference type="EMBL" id="VOPY01000004">
    <property type="protein sequence ID" value="TXC67779.1"/>
    <property type="molecule type" value="Genomic_DNA"/>
</dbReference>
<organism evidence="1 2">
    <name type="scientific">Flavisphingopyxis soli</name>
    <dbReference type="NCBI Taxonomy" id="2601267"/>
    <lineage>
        <taxon>Bacteria</taxon>
        <taxon>Pseudomonadati</taxon>
        <taxon>Pseudomonadota</taxon>
        <taxon>Alphaproteobacteria</taxon>
        <taxon>Sphingomonadales</taxon>
        <taxon>Sphingopyxidaceae</taxon>
        <taxon>Flavisphingopyxis</taxon>
    </lineage>
</organism>
<proteinExistence type="predicted"/>
<protein>
    <recommendedName>
        <fullName evidence="3">ABM domain-containing protein</fullName>
    </recommendedName>
</protein>
<accession>A0A5C6U4M0</accession>
<sequence>MSLIRIDTFTLPPAAFDKLHRMICVTLECLAGIDGNEGAEIFFASTSRDRIATIVRWRDASVAGAARDAVMATHREHGFDATAFYDEHSIQLQRSDYDTSEPFTEQKHA</sequence>
<keyword evidence="2" id="KW-1185">Reference proteome</keyword>
<evidence type="ECO:0000313" key="2">
    <source>
        <dbReference type="Proteomes" id="UP000321129"/>
    </source>
</evidence>
<dbReference type="AlphaFoldDB" id="A0A5C6U4M0"/>
<dbReference type="OrthoDB" id="165368at2"/>
<name>A0A5C6U4M0_9SPHN</name>
<dbReference type="Proteomes" id="UP000321129">
    <property type="component" value="Unassembled WGS sequence"/>
</dbReference>
<reference evidence="1 2" key="1">
    <citation type="submission" date="2019-08" db="EMBL/GenBank/DDBJ databases">
        <title>Sphingorhabdus soil sp. nov., isolated from arctic soil.</title>
        <authorList>
            <person name="Liu Y."/>
        </authorList>
    </citation>
    <scope>NUCLEOTIDE SEQUENCE [LARGE SCALE GENOMIC DNA]</scope>
    <source>
        <strain evidence="1 2">D-2Q-5-6</strain>
    </source>
</reference>